<dbReference type="Pfam" id="PF06839">
    <property type="entry name" value="Zn_ribbon_GRF"/>
    <property type="match status" value="2"/>
</dbReference>
<dbReference type="InterPro" id="IPR000380">
    <property type="entry name" value="Topo_IA"/>
</dbReference>
<evidence type="ECO:0000256" key="7">
    <source>
        <dbReference type="ARBA" id="ARBA00022833"/>
    </source>
</evidence>
<dbReference type="Gene3D" id="1.10.290.10">
    <property type="entry name" value="Topoisomerase I, domain 4"/>
    <property type="match status" value="1"/>
</dbReference>
<dbReference type="GO" id="GO:0031422">
    <property type="term" value="C:RecQ family helicase-topoisomerase III complex"/>
    <property type="evidence" value="ECO:0007669"/>
    <property type="project" value="TreeGrafter"/>
</dbReference>
<feature type="region of interest" description="Disordered" evidence="14">
    <location>
        <begin position="1325"/>
        <end position="1360"/>
    </location>
</feature>
<dbReference type="OrthoDB" id="430051at2759"/>
<dbReference type="Proteomes" id="UP000008792">
    <property type="component" value="Unassembled WGS sequence"/>
</dbReference>
<dbReference type="FunFam" id="3.40.50.140:FF:000003">
    <property type="entry name" value="DNA topoisomerase"/>
    <property type="match status" value="1"/>
</dbReference>
<dbReference type="InterPro" id="IPR006171">
    <property type="entry name" value="TOPRIM_dom"/>
</dbReference>
<feature type="compositionally biased region" description="Low complexity" evidence="14">
    <location>
        <begin position="1131"/>
        <end position="1143"/>
    </location>
</feature>
<keyword evidence="6 12" id="KW-0863">Zinc-finger</keyword>
<dbReference type="SMART" id="SM00437">
    <property type="entry name" value="TOP1Ac"/>
    <property type="match status" value="1"/>
</dbReference>
<evidence type="ECO:0000256" key="5">
    <source>
        <dbReference type="ARBA" id="ARBA00022737"/>
    </source>
</evidence>
<dbReference type="GO" id="GO:0008270">
    <property type="term" value="F:zinc ion binding"/>
    <property type="evidence" value="ECO:0007669"/>
    <property type="project" value="UniProtKB-KW"/>
</dbReference>
<dbReference type="InParanoid" id="A0A0Q9WCD6"/>
<dbReference type="Gene3D" id="3.40.50.140">
    <property type="match status" value="1"/>
</dbReference>
<name>A0A0Q9WCD6_DROVI</name>
<comment type="catalytic activity">
    <reaction evidence="1">
        <text>ATP-independent breakage of single-stranded DNA, followed by passage and rejoining.</text>
        <dbReference type="EC" id="5.6.2.1"/>
    </reaction>
</comment>
<evidence type="ECO:0000256" key="6">
    <source>
        <dbReference type="ARBA" id="ARBA00022771"/>
    </source>
</evidence>
<gene>
    <name evidence="18" type="primary">Dvir\GJ18138</name>
    <name evidence="18" type="ORF">Dvir_GJ18138</name>
</gene>
<feature type="compositionally biased region" description="Polar residues" evidence="14">
    <location>
        <begin position="1325"/>
        <end position="1354"/>
    </location>
</feature>
<dbReference type="GO" id="GO:0005634">
    <property type="term" value="C:nucleus"/>
    <property type="evidence" value="ECO:0007669"/>
    <property type="project" value="TreeGrafter"/>
</dbReference>
<keyword evidence="8" id="KW-0799">Topoisomerase</keyword>
<dbReference type="Pfam" id="PF01396">
    <property type="entry name" value="Zn_ribbon_Top1"/>
    <property type="match status" value="1"/>
</dbReference>
<dbReference type="GO" id="GO:0006265">
    <property type="term" value="P:DNA topological change"/>
    <property type="evidence" value="ECO:0007669"/>
    <property type="project" value="InterPro"/>
</dbReference>
<keyword evidence="4" id="KW-0479">Metal-binding</keyword>
<keyword evidence="9" id="KW-0238">DNA-binding</keyword>
<keyword evidence="7" id="KW-0862">Zinc</keyword>
<dbReference type="InterPro" id="IPR013498">
    <property type="entry name" value="Topo_IA_Znf"/>
</dbReference>
<dbReference type="PROSITE" id="PS50880">
    <property type="entry name" value="TOPRIM"/>
    <property type="match status" value="1"/>
</dbReference>
<dbReference type="CDD" id="cd00186">
    <property type="entry name" value="TOP1Ac"/>
    <property type="match status" value="1"/>
</dbReference>
<feature type="compositionally biased region" description="Low complexity" evidence="14">
    <location>
        <begin position="1219"/>
        <end position="1232"/>
    </location>
</feature>
<dbReference type="Gene3D" id="1.10.460.10">
    <property type="entry name" value="Topoisomerase I, domain 2"/>
    <property type="match status" value="1"/>
</dbReference>
<dbReference type="Pfam" id="PF01751">
    <property type="entry name" value="Toprim"/>
    <property type="match status" value="1"/>
</dbReference>
<evidence type="ECO:0000259" key="15">
    <source>
        <dbReference type="PROSITE" id="PS50880"/>
    </source>
</evidence>
<evidence type="ECO:0000256" key="11">
    <source>
        <dbReference type="ARBA" id="ARBA00056363"/>
    </source>
</evidence>
<dbReference type="PANTHER" id="PTHR11390:SF21">
    <property type="entry name" value="DNA TOPOISOMERASE 3-ALPHA"/>
    <property type="match status" value="1"/>
</dbReference>
<dbReference type="InterPro" id="IPR003602">
    <property type="entry name" value="Topo_IA_DNA-bd_dom"/>
</dbReference>
<dbReference type="EMBL" id="CH940654">
    <property type="protein sequence ID" value="KRF77808.1"/>
    <property type="molecule type" value="Genomic_DNA"/>
</dbReference>
<dbReference type="InterPro" id="IPR013497">
    <property type="entry name" value="Topo_IA_cen"/>
</dbReference>
<dbReference type="InterPro" id="IPR003601">
    <property type="entry name" value="Topo_IA_2"/>
</dbReference>
<feature type="compositionally biased region" description="Polar residues" evidence="14">
    <location>
        <begin position="1145"/>
        <end position="1218"/>
    </location>
</feature>
<feature type="domain" description="GRF-type" evidence="16">
    <location>
        <begin position="1287"/>
        <end position="1328"/>
    </location>
</feature>
<keyword evidence="19" id="KW-1185">Reference proteome</keyword>
<feature type="region of interest" description="Disordered" evidence="14">
    <location>
        <begin position="1047"/>
        <end position="1234"/>
    </location>
</feature>
<proteinExistence type="inferred from homology"/>
<dbReference type="Pfam" id="PF01131">
    <property type="entry name" value="Topoisom_bac"/>
    <property type="match status" value="1"/>
</dbReference>
<dbReference type="PRINTS" id="PR00417">
    <property type="entry name" value="PRTPISMRASEI"/>
</dbReference>
<dbReference type="Gene3D" id="2.70.20.10">
    <property type="entry name" value="Topoisomerase I, domain 3"/>
    <property type="match status" value="1"/>
</dbReference>
<evidence type="ECO:0000259" key="16">
    <source>
        <dbReference type="PROSITE" id="PS51999"/>
    </source>
</evidence>
<keyword evidence="13" id="KW-0175">Coiled coil</keyword>
<evidence type="ECO:0000259" key="17">
    <source>
        <dbReference type="PROSITE" id="PS52039"/>
    </source>
</evidence>
<feature type="compositionally biased region" description="Polar residues" evidence="14">
    <location>
        <begin position="817"/>
        <end position="828"/>
    </location>
</feature>
<comment type="function">
    <text evidence="11">Releases the supercoiling and torsional tension of DNA introduced during the DNA replication and transcription by transiently cleaving and rejoining one strand of the DNA duplex. Introduces a single-strand break via transesterification at a target site in duplex DNA. The scissile phosphodiester is attacked by the catalytic tyrosine of the enzyme, resulting in the formation of a DNA-(5'-phosphotyrosyl)-enzyme intermediate and the expulsion of a 3'-OH DNA strand. The free DNA strand than undergoes passage around the unbroken strand thus removing DNA supercoils. Finally, in the religation step, the DNA 3'-OH attacks the covalent intermediate to expel the active-site tyrosine and restore the DNA phosphodiester backbone. Weakly relaxes negative supercoils and displays a distinct preference for binding single-stranded DNA.</text>
</comment>
<keyword evidence="5" id="KW-0677">Repeat</keyword>
<evidence type="ECO:0000256" key="13">
    <source>
        <dbReference type="SAM" id="Coils"/>
    </source>
</evidence>
<feature type="coiled-coil region" evidence="13">
    <location>
        <begin position="595"/>
        <end position="622"/>
    </location>
</feature>
<dbReference type="SMART" id="SM00493">
    <property type="entry name" value="TOPRIM"/>
    <property type="match status" value="1"/>
</dbReference>
<dbReference type="CDD" id="cd03362">
    <property type="entry name" value="TOPRIM_TopoIA_TopoIII"/>
    <property type="match status" value="1"/>
</dbReference>
<dbReference type="InterPro" id="IPR023406">
    <property type="entry name" value="Topo_IA_AS"/>
</dbReference>
<comment type="similarity">
    <text evidence="2">Belongs to the type IA topoisomerase family.</text>
</comment>
<organism evidence="18 19">
    <name type="scientific">Drosophila virilis</name>
    <name type="common">Fruit fly</name>
    <dbReference type="NCBI Taxonomy" id="7244"/>
    <lineage>
        <taxon>Eukaryota</taxon>
        <taxon>Metazoa</taxon>
        <taxon>Ecdysozoa</taxon>
        <taxon>Arthropoda</taxon>
        <taxon>Hexapoda</taxon>
        <taxon>Insecta</taxon>
        <taxon>Pterygota</taxon>
        <taxon>Neoptera</taxon>
        <taxon>Endopterygota</taxon>
        <taxon>Diptera</taxon>
        <taxon>Brachycera</taxon>
        <taxon>Muscomorpha</taxon>
        <taxon>Ephydroidea</taxon>
        <taxon>Drosophilidae</taxon>
        <taxon>Drosophila</taxon>
    </lineage>
</organism>
<feature type="compositionally biased region" description="Gly residues" evidence="14">
    <location>
        <begin position="762"/>
        <end position="816"/>
    </location>
</feature>
<dbReference type="SUPFAM" id="SSF56712">
    <property type="entry name" value="Prokaryotic type I DNA topoisomerase"/>
    <property type="match status" value="1"/>
</dbReference>
<evidence type="ECO:0000256" key="4">
    <source>
        <dbReference type="ARBA" id="ARBA00022723"/>
    </source>
</evidence>
<dbReference type="InterPro" id="IPR013824">
    <property type="entry name" value="Topo_IA_cen_sub1"/>
</dbReference>
<dbReference type="InterPro" id="IPR013825">
    <property type="entry name" value="Topo_IA_cen_sub2"/>
</dbReference>
<evidence type="ECO:0000256" key="10">
    <source>
        <dbReference type="ARBA" id="ARBA00023235"/>
    </source>
</evidence>
<evidence type="ECO:0000256" key="2">
    <source>
        <dbReference type="ARBA" id="ARBA00009446"/>
    </source>
</evidence>
<dbReference type="InterPro" id="IPR034144">
    <property type="entry name" value="TOPRIM_TopoIII"/>
</dbReference>
<sequence length="1380" mass="150370">MLLSPLKCLRLAKYARYYSKLSKDMKFLNVAEKNDAAKTIAGLLSNGSAHRREGYSVYNKVYDFEAQVRGRNAKMVMTSVSGHLMQLEFLVSYRNWRNVDPRSLFDAPIRKSVGENYEPIKRTLEREVRGCQGLIIWTDCDREGENIGYEIIDVCRAIKPNLTVYRASFSEITTTAVRRALLQLGQPDKRQSDAVDVRSELDLRTGAAITRFQTLRLQRLFPEKIADKLISYGSCQIPTLGFVAERYKEIEAFVSEPFWKIRVLHTIEDLTVEFNWARNRLFDKEACENYLLLCLAEPEPRATVESVTVKPKHKWRPTPLDTVEMEKLGSRKLKLSAKETMTIAEKLYSKGFISYPRTETNQFSKEFELAPLVEQHTGHEAWGAFAQRVLEWGPNPRNGNKSDQAHPPIHPTKMVTNLQGNEARVYELVVRHFLACVSKDAVGSETIVSIDIAGEKFSANGLVIHERNYLDVYVYDKWSAKQIHNYEQGQRFEPTEIVLHEGATTAPPLLTEADLIALMEKHGIGTDATHAEHINTIKERGYIGVVDKGALVPGVIGMGLYEGYDAMELALAKPLLRAEFEADLKRICLGEKDPKLVLREQIAKYKQAYQQIMEKITAMDAKIAQRINETPAAAATSDASQEQSINIPRELFQCPKCELAPLVLKPKKVQTSFFIGCLNFPDCKNVIWLPEDCKEYCVLDECCPSCGEGYHMLKFRLSNAYYRSLFNAPHGWYKNCLRCDELFRSTFNINLDQVKRVGGIVGHAPGSGGGPGGGGGGGGGSDRGPGGGGGGSGPRDSPGGGGSGPRGPPGGIGGSSWGTASNSETQKPAKTKRSNKTSHETTKGPQKATKTKRTTAAATTGGIRNYFTSTNQDTANLDGFFDSNDGFEEQLLAAAAMAESGAAPNPQLDTDIAAIFAAEDDADFEALLEAGDSNNQPTAPTTDNLDTSLTQWMRKTYEAEEQPMLWGRQARAAAEAQPTAKRPRLNENIVPSDSAAPVVLCSGCHQPGRQQTVRNDGPNHGRLYYKCPKPKECKFFQWADEHGPTAGAMAESDWGTRGSAGAQMNSGWGGGSSTTSWGAQAAEQQNKGKSQETGHLGGSGQLGAGNSQQTSSWGTKAAAQQGMDGTLEANTWGSGSTSSSWGTRRASQQGTGNLQHTSSWGTKAAVQQGTGNSQDNNSWGTKGTSQRSAGNSQESHSNYASGWSTKPAAQTRIGSSQASNTRNSNHNNNSSSWGTSAVTAAVQPWGSSNMSATSSRSNQRGAGTNVRSNGSSTVIVTQPMQPNAVNCNCGKPAKSLTVRKDGPNQGRPFYACETREKSCGFFQWGDTNEQQAGSSNASRDNAKTSTGSTAPTGSRTRRCGLCRAEGHTRQKCPRKADFDY</sequence>
<dbReference type="FunCoup" id="A0A0Q9WCD6">
    <property type="interactions" value="2684"/>
</dbReference>
<feature type="domain" description="GRF-type" evidence="16">
    <location>
        <begin position="1001"/>
        <end position="1042"/>
    </location>
</feature>
<keyword evidence="10 18" id="KW-0413">Isomerase</keyword>
<feature type="region of interest" description="Disordered" evidence="14">
    <location>
        <begin position="762"/>
        <end position="857"/>
    </location>
</feature>
<dbReference type="FunFam" id="1.10.290.10:FF:000001">
    <property type="entry name" value="DNA topoisomerase"/>
    <property type="match status" value="1"/>
</dbReference>
<dbReference type="GO" id="GO:0006281">
    <property type="term" value="P:DNA repair"/>
    <property type="evidence" value="ECO:0007669"/>
    <property type="project" value="TreeGrafter"/>
</dbReference>
<dbReference type="GO" id="GO:0006310">
    <property type="term" value="P:DNA recombination"/>
    <property type="evidence" value="ECO:0007669"/>
    <property type="project" value="TreeGrafter"/>
</dbReference>
<dbReference type="InterPro" id="IPR023405">
    <property type="entry name" value="Topo_IA_core_domain"/>
</dbReference>
<dbReference type="InterPro" id="IPR010666">
    <property type="entry name" value="Znf_GRF"/>
</dbReference>
<feature type="compositionally biased region" description="Polar residues" evidence="14">
    <location>
        <begin position="1082"/>
        <end position="1093"/>
    </location>
</feature>
<dbReference type="PROSITE" id="PS00396">
    <property type="entry name" value="TOPO_IA_1"/>
    <property type="match status" value="1"/>
</dbReference>
<evidence type="ECO:0000256" key="9">
    <source>
        <dbReference type="ARBA" id="ARBA00023125"/>
    </source>
</evidence>
<feature type="region of interest" description="Disordered" evidence="14">
    <location>
        <begin position="1246"/>
        <end position="1270"/>
    </location>
</feature>
<dbReference type="EC" id="5.6.2.1" evidence="3"/>
<feature type="compositionally biased region" description="Polar residues" evidence="14">
    <location>
        <begin position="1258"/>
        <end position="1270"/>
    </location>
</feature>
<dbReference type="PROSITE" id="PS51999">
    <property type="entry name" value="ZF_GRF"/>
    <property type="match status" value="2"/>
</dbReference>
<dbReference type="GO" id="GO:0003917">
    <property type="term" value="F:DNA topoisomerase type I (single strand cut, ATP-independent) activity"/>
    <property type="evidence" value="ECO:0007669"/>
    <property type="project" value="UniProtKB-EC"/>
</dbReference>
<dbReference type="SMART" id="SM00436">
    <property type="entry name" value="TOP1Bc"/>
    <property type="match status" value="1"/>
</dbReference>
<evidence type="ECO:0000256" key="12">
    <source>
        <dbReference type="PROSITE-ProRule" id="PRU01343"/>
    </source>
</evidence>
<dbReference type="STRING" id="7244.A0A0Q9WCD6"/>
<evidence type="ECO:0000313" key="19">
    <source>
        <dbReference type="Proteomes" id="UP000008792"/>
    </source>
</evidence>
<feature type="domain" description="Toprim" evidence="15">
    <location>
        <begin position="26"/>
        <end position="170"/>
    </location>
</feature>
<dbReference type="InterPro" id="IPR013826">
    <property type="entry name" value="Topo_IA_cen_sub3"/>
</dbReference>
<protein>
    <recommendedName>
        <fullName evidence="3">DNA topoisomerase</fullName>
        <ecNumber evidence="3">5.6.2.1</ecNumber>
    </recommendedName>
</protein>
<evidence type="ECO:0000256" key="8">
    <source>
        <dbReference type="ARBA" id="ARBA00023029"/>
    </source>
</evidence>
<reference evidence="18 19" key="1">
    <citation type="journal article" date="2007" name="Nature">
        <title>Evolution of genes and genomes on the Drosophila phylogeny.</title>
        <authorList>
            <consortium name="Drosophila 12 Genomes Consortium"/>
            <person name="Clark A.G."/>
            <person name="Eisen M.B."/>
            <person name="Smith D.R."/>
            <person name="Bergman C.M."/>
            <person name="Oliver B."/>
            <person name="Markow T.A."/>
            <person name="Kaufman T.C."/>
            <person name="Kellis M."/>
            <person name="Gelbart W."/>
            <person name="Iyer V.N."/>
            <person name="Pollard D.A."/>
            <person name="Sackton T.B."/>
            <person name="Larracuente A.M."/>
            <person name="Singh N.D."/>
            <person name="Abad J.P."/>
            <person name="Abt D.N."/>
            <person name="Adryan B."/>
            <person name="Aguade M."/>
            <person name="Akashi H."/>
            <person name="Anderson W.W."/>
            <person name="Aquadro C.F."/>
            <person name="Ardell D.H."/>
            <person name="Arguello R."/>
            <person name="Artieri C.G."/>
            <person name="Barbash D.A."/>
            <person name="Barker D."/>
            <person name="Barsanti P."/>
            <person name="Batterham P."/>
            <person name="Batzoglou S."/>
            <person name="Begun D."/>
            <person name="Bhutkar A."/>
            <person name="Blanco E."/>
            <person name="Bosak S.A."/>
            <person name="Bradley R.K."/>
            <person name="Brand A.D."/>
            <person name="Brent M.R."/>
            <person name="Brooks A.N."/>
            <person name="Brown R.H."/>
            <person name="Butlin R.K."/>
            <person name="Caggese C."/>
            <person name="Calvi B.R."/>
            <person name="Bernardo de Carvalho A."/>
            <person name="Caspi A."/>
            <person name="Castrezana S."/>
            <person name="Celniker S.E."/>
            <person name="Chang J.L."/>
            <person name="Chapple C."/>
            <person name="Chatterji S."/>
            <person name="Chinwalla A."/>
            <person name="Civetta A."/>
            <person name="Clifton S.W."/>
            <person name="Comeron J.M."/>
            <person name="Costello J.C."/>
            <person name="Coyne J.A."/>
            <person name="Daub J."/>
            <person name="David R.G."/>
            <person name="Delcher A.L."/>
            <person name="Delehaunty K."/>
            <person name="Do C.B."/>
            <person name="Ebling H."/>
            <person name="Edwards K."/>
            <person name="Eickbush T."/>
            <person name="Evans J.D."/>
            <person name="Filipski A."/>
            <person name="Findeiss S."/>
            <person name="Freyhult E."/>
            <person name="Fulton L."/>
            <person name="Fulton R."/>
            <person name="Garcia A.C."/>
            <person name="Gardiner A."/>
            <person name="Garfield D.A."/>
            <person name="Garvin B.E."/>
            <person name="Gibson G."/>
            <person name="Gilbert D."/>
            <person name="Gnerre S."/>
            <person name="Godfrey J."/>
            <person name="Good R."/>
            <person name="Gotea V."/>
            <person name="Gravely B."/>
            <person name="Greenberg A.J."/>
            <person name="Griffiths-Jones S."/>
            <person name="Gross S."/>
            <person name="Guigo R."/>
            <person name="Gustafson E.A."/>
            <person name="Haerty W."/>
            <person name="Hahn M.W."/>
            <person name="Halligan D.L."/>
            <person name="Halpern A.L."/>
            <person name="Halter G.M."/>
            <person name="Han M.V."/>
            <person name="Heger A."/>
            <person name="Hillier L."/>
            <person name="Hinrichs A.S."/>
            <person name="Holmes I."/>
            <person name="Hoskins R.A."/>
            <person name="Hubisz M.J."/>
            <person name="Hultmark D."/>
            <person name="Huntley M.A."/>
            <person name="Jaffe D.B."/>
            <person name="Jagadeeshan S."/>
            <person name="Jeck W.R."/>
            <person name="Johnson J."/>
            <person name="Jones C.D."/>
            <person name="Jordan W.C."/>
            <person name="Karpen G.H."/>
            <person name="Kataoka E."/>
            <person name="Keightley P.D."/>
            <person name="Kheradpour P."/>
            <person name="Kirkness E.F."/>
            <person name="Koerich L.B."/>
            <person name="Kristiansen K."/>
            <person name="Kudrna D."/>
            <person name="Kulathinal R.J."/>
            <person name="Kumar S."/>
            <person name="Kwok R."/>
            <person name="Lander E."/>
            <person name="Langley C.H."/>
            <person name="Lapoint R."/>
            <person name="Lazzaro B.P."/>
            <person name="Lee S.J."/>
            <person name="Levesque L."/>
            <person name="Li R."/>
            <person name="Lin C.F."/>
            <person name="Lin M.F."/>
            <person name="Lindblad-Toh K."/>
            <person name="Llopart A."/>
            <person name="Long M."/>
            <person name="Low L."/>
            <person name="Lozovsky E."/>
            <person name="Lu J."/>
            <person name="Luo M."/>
            <person name="Machado C.A."/>
            <person name="Makalowski W."/>
            <person name="Marzo M."/>
            <person name="Matsuda M."/>
            <person name="Matzkin L."/>
            <person name="McAllister B."/>
            <person name="McBride C.S."/>
            <person name="McKernan B."/>
            <person name="McKernan K."/>
            <person name="Mendez-Lago M."/>
            <person name="Minx P."/>
            <person name="Mollenhauer M.U."/>
            <person name="Montooth K."/>
            <person name="Mount S.M."/>
            <person name="Mu X."/>
            <person name="Myers E."/>
            <person name="Negre B."/>
            <person name="Newfeld S."/>
            <person name="Nielsen R."/>
            <person name="Noor M.A."/>
            <person name="O'Grady P."/>
            <person name="Pachter L."/>
            <person name="Papaceit M."/>
            <person name="Parisi M.J."/>
            <person name="Parisi M."/>
            <person name="Parts L."/>
            <person name="Pedersen J.S."/>
            <person name="Pesole G."/>
            <person name="Phillippy A.M."/>
            <person name="Ponting C.P."/>
            <person name="Pop M."/>
            <person name="Porcelli D."/>
            <person name="Powell J.R."/>
            <person name="Prohaska S."/>
            <person name="Pruitt K."/>
            <person name="Puig M."/>
            <person name="Quesneville H."/>
            <person name="Ram K.R."/>
            <person name="Rand D."/>
            <person name="Rasmussen M.D."/>
            <person name="Reed L.K."/>
            <person name="Reenan R."/>
            <person name="Reily A."/>
            <person name="Remington K.A."/>
            <person name="Rieger T.T."/>
            <person name="Ritchie M.G."/>
            <person name="Robin C."/>
            <person name="Rogers Y.H."/>
            <person name="Rohde C."/>
            <person name="Rozas J."/>
            <person name="Rubenfield M.J."/>
            <person name="Ruiz A."/>
            <person name="Russo S."/>
            <person name="Salzberg S.L."/>
            <person name="Sanchez-Gracia A."/>
            <person name="Saranga D.J."/>
            <person name="Sato H."/>
            <person name="Schaeffer S.W."/>
            <person name="Schatz M.C."/>
            <person name="Schlenke T."/>
            <person name="Schwartz R."/>
            <person name="Segarra C."/>
            <person name="Singh R.S."/>
            <person name="Sirot L."/>
            <person name="Sirota M."/>
            <person name="Sisneros N.B."/>
            <person name="Smith C.D."/>
            <person name="Smith T.F."/>
            <person name="Spieth J."/>
            <person name="Stage D.E."/>
            <person name="Stark A."/>
            <person name="Stephan W."/>
            <person name="Strausberg R.L."/>
            <person name="Strempel S."/>
            <person name="Sturgill D."/>
            <person name="Sutton G."/>
            <person name="Sutton G.G."/>
            <person name="Tao W."/>
            <person name="Teichmann S."/>
            <person name="Tobari Y.N."/>
            <person name="Tomimura Y."/>
            <person name="Tsolas J.M."/>
            <person name="Valente V.L."/>
            <person name="Venter E."/>
            <person name="Venter J.C."/>
            <person name="Vicario S."/>
            <person name="Vieira F.G."/>
            <person name="Vilella A.J."/>
            <person name="Villasante A."/>
            <person name="Walenz B."/>
            <person name="Wang J."/>
            <person name="Wasserman M."/>
            <person name="Watts T."/>
            <person name="Wilson D."/>
            <person name="Wilson R.K."/>
            <person name="Wing R.A."/>
            <person name="Wolfner M.F."/>
            <person name="Wong A."/>
            <person name="Wong G.K."/>
            <person name="Wu C.I."/>
            <person name="Wu G."/>
            <person name="Yamamoto D."/>
            <person name="Yang H.P."/>
            <person name="Yang S.P."/>
            <person name="Yorke J.A."/>
            <person name="Yoshida K."/>
            <person name="Zdobnov E."/>
            <person name="Zhang P."/>
            <person name="Zhang Y."/>
            <person name="Zimin A.V."/>
            <person name="Baldwin J."/>
            <person name="Abdouelleil A."/>
            <person name="Abdulkadir J."/>
            <person name="Abebe A."/>
            <person name="Abera B."/>
            <person name="Abreu J."/>
            <person name="Acer S.C."/>
            <person name="Aftuck L."/>
            <person name="Alexander A."/>
            <person name="An P."/>
            <person name="Anderson E."/>
            <person name="Anderson S."/>
            <person name="Arachi H."/>
            <person name="Azer M."/>
            <person name="Bachantsang P."/>
            <person name="Barry A."/>
            <person name="Bayul T."/>
            <person name="Berlin A."/>
            <person name="Bessette D."/>
            <person name="Bloom T."/>
            <person name="Blye J."/>
            <person name="Boguslavskiy L."/>
            <person name="Bonnet C."/>
            <person name="Boukhgalter B."/>
            <person name="Bourzgui I."/>
            <person name="Brown A."/>
            <person name="Cahill P."/>
            <person name="Channer S."/>
            <person name="Cheshatsang Y."/>
            <person name="Chuda L."/>
            <person name="Citroen M."/>
            <person name="Collymore A."/>
            <person name="Cooke P."/>
            <person name="Costello M."/>
            <person name="D'Aco K."/>
            <person name="Daza R."/>
            <person name="De Haan G."/>
            <person name="DeGray S."/>
            <person name="DeMaso C."/>
            <person name="Dhargay N."/>
            <person name="Dooley K."/>
            <person name="Dooley E."/>
            <person name="Doricent M."/>
            <person name="Dorje P."/>
            <person name="Dorjee K."/>
            <person name="Dupes A."/>
            <person name="Elong R."/>
            <person name="Falk J."/>
            <person name="Farina A."/>
            <person name="Faro S."/>
            <person name="Ferguson D."/>
            <person name="Fisher S."/>
            <person name="Foley C.D."/>
            <person name="Franke A."/>
            <person name="Friedrich D."/>
            <person name="Gadbois L."/>
            <person name="Gearin G."/>
            <person name="Gearin C.R."/>
            <person name="Giannoukos G."/>
            <person name="Goode T."/>
            <person name="Graham J."/>
            <person name="Grandbois E."/>
            <person name="Grewal S."/>
            <person name="Gyaltsen K."/>
            <person name="Hafez N."/>
            <person name="Hagos B."/>
            <person name="Hall J."/>
            <person name="Henson C."/>
            <person name="Hollinger A."/>
            <person name="Honan T."/>
            <person name="Huard M.D."/>
            <person name="Hughes L."/>
            <person name="Hurhula B."/>
            <person name="Husby M.E."/>
            <person name="Kamat A."/>
            <person name="Kanga B."/>
            <person name="Kashin S."/>
            <person name="Khazanovich D."/>
            <person name="Kisner P."/>
            <person name="Lance K."/>
            <person name="Lara M."/>
            <person name="Lee W."/>
            <person name="Lennon N."/>
            <person name="Letendre F."/>
            <person name="LeVine R."/>
            <person name="Lipovsky A."/>
            <person name="Liu X."/>
            <person name="Liu J."/>
            <person name="Liu S."/>
            <person name="Lokyitsang T."/>
            <person name="Lokyitsang Y."/>
            <person name="Lubonja R."/>
            <person name="Lui A."/>
            <person name="MacDonald P."/>
            <person name="Magnisalis V."/>
            <person name="Maru K."/>
            <person name="Matthews C."/>
            <person name="McCusker W."/>
            <person name="McDonough S."/>
            <person name="Mehta T."/>
            <person name="Meldrim J."/>
            <person name="Meneus L."/>
            <person name="Mihai O."/>
            <person name="Mihalev A."/>
            <person name="Mihova T."/>
            <person name="Mittelman R."/>
            <person name="Mlenga V."/>
            <person name="Montmayeur A."/>
            <person name="Mulrain L."/>
            <person name="Navidi A."/>
            <person name="Naylor J."/>
            <person name="Negash T."/>
            <person name="Nguyen T."/>
            <person name="Nguyen N."/>
            <person name="Nicol R."/>
            <person name="Norbu C."/>
            <person name="Norbu N."/>
            <person name="Novod N."/>
            <person name="O'Neill B."/>
            <person name="Osman S."/>
            <person name="Markiewicz E."/>
            <person name="Oyono O.L."/>
            <person name="Patti C."/>
            <person name="Phunkhang P."/>
            <person name="Pierre F."/>
            <person name="Priest M."/>
            <person name="Raghuraman S."/>
            <person name="Rege F."/>
            <person name="Reyes R."/>
            <person name="Rise C."/>
            <person name="Rogov P."/>
            <person name="Ross K."/>
            <person name="Ryan E."/>
            <person name="Settipalli S."/>
            <person name="Shea T."/>
            <person name="Sherpa N."/>
            <person name="Shi L."/>
            <person name="Shih D."/>
            <person name="Sparrow T."/>
            <person name="Spaulding J."/>
            <person name="Stalker J."/>
            <person name="Stange-Thomann N."/>
            <person name="Stavropoulos S."/>
            <person name="Stone C."/>
            <person name="Strader C."/>
            <person name="Tesfaye S."/>
            <person name="Thomson T."/>
            <person name="Thoulutsang Y."/>
            <person name="Thoulutsang D."/>
            <person name="Topham K."/>
            <person name="Topping I."/>
            <person name="Tsamla T."/>
            <person name="Vassiliev H."/>
            <person name="Vo A."/>
            <person name="Wangchuk T."/>
            <person name="Wangdi T."/>
            <person name="Weiand M."/>
            <person name="Wilkinson J."/>
            <person name="Wilson A."/>
            <person name="Yadav S."/>
            <person name="Young G."/>
            <person name="Yu Q."/>
            <person name="Zembek L."/>
            <person name="Zhong D."/>
            <person name="Zimmer A."/>
            <person name="Zwirko Z."/>
            <person name="Jaffe D.B."/>
            <person name="Alvarez P."/>
            <person name="Brockman W."/>
            <person name="Butler J."/>
            <person name="Chin C."/>
            <person name="Gnerre S."/>
            <person name="Grabherr M."/>
            <person name="Kleber M."/>
            <person name="Mauceli E."/>
            <person name="MacCallum I."/>
        </authorList>
    </citation>
    <scope>NUCLEOTIDE SEQUENCE [LARGE SCALE GENOMIC DNA]</scope>
    <source>
        <strain evidence="19">Tucson 15010-1051.87</strain>
    </source>
</reference>
<accession>A0A0Q9WCD6</accession>
<dbReference type="Gene3D" id="3.30.65.10">
    <property type="entry name" value="Bacterial Topoisomerase I, domain 1"/>
    <property type="match status" value="1"/>
</dbReference>
<dbReference type="PROSITE" id="PS52039">
    <property type="entry name" value="TOPO_IA_2"/>
    <property type="match status" value="1"/>
</dbReference>
<feature type="compositionally biased region" description="Low complexity" evidence="14">
    <location>
        <begin position="1247"/>
        <end position="1257"/>
    </location>
</feature>
<evidence type="ECO:0000313" key="18">
    <source>
        <dbReference type="EMBL" id="KRF77808.1"/>
    </source>
</evidence>
<dbReference type="PANTHER" id="PTHR11390">
    <property type="entry name" value="PROKARYOTIC DNA TOPOISOMERASE"/>
    <property type="match status" value="1"/>
</dbReference>
<dbReference type="GO" id="GO:0003677">
    <property type="term" value="F:DNA binding"/>
    <property type="evidence" value="ECO:0007669"/>
    <property type="project" value="UniProtKB-KW"/>
</dbReference>
<evidence type="ECO:0000256" key="1">
    <source>
        <dbReference type="ARBA" id="ARBA00000213"/>
    </source>
</evidence>
<feature type="domain" description="Topo IA-type catalytic" evidence="17">
    <location>
        <begin position="188"/>
        <end position="609"/>
    </location>
</feature>
<evidence type="ECO:0000256" key="3">
    <source>
        <dbReference type="ARBA" id="ARBA00012891"/>
    </source>
</evidence>
<evidence type="ECO:0000256" key="14">
    <source>
        <dbReference type="SAM" id="MobiDB-lite"/>
    </source>
</evidence>